<evidence type="ECO:0000313" key="3">
    <source>
        <dbReference type="Proteomes" id="UP001201812"/>
    </source>
</evidence>
<dbReference type="AlphaFoldDB" id="A0AAD4MPS8"/>
<feature type="region of interest" description="Disordered" evidence="1">
    <location>
        <begin position="18"/>
        <end position="92"/>
    </location>
</feature>
<sequence length="263" mass="28862">MGTSNDVNTIAIRDMFQTQKLTSKQKHTCEMSQRSGGNRGQGQSRGGGGGGGRGYQGGGGGGRGGGDGYQGGRGGGGFRGGRGGGGGFRGSSASVVLKNHENRGELPVVQIRDAPNRQFQGTLGSMIKLIVNYFKMNLNYKEGQEINRYDVHIFHVATRRNGEEMKKEIISRAMLRPIFWKFVERNPGIFPAPTKLIYDDSHLLCAWDELCPDEFVREEEMVIDGQAAKQYRLEVKPTHPLKIPVDINILSLVLSQFARCTIE</sequence>
<gene>
    <name evidence="2" type="ORF">DdX_16755</name>
</gene>
<comment type="caution">
    <text evidence="2">The sequence shown here is derived from an EMBL/GenBank/DDBJ whole genome shotgun (WGS) entry which is preliminary data.</text>
</comment>
<evidence type="ECO:0000313" key="2">
    <source>
        <dbReference type="EMBL" id="KAI1700367.1"/>
    </source>
</evidence>
<reference evidence="2" key="1">
    <citation type="submission" date="2022-01" db="EMBL/GenBank/DDBJ databases">
        <title>Genome Sequence Resource for Two Populations of Ditylenchus destructor, the Migratory Endoparasitic Phytonematode.</title>
        <authorList>
            <person name="Zhang H."/>
            <person name="Lin R."/>
            <person name="Xie B."/>
        </authorList>
    </citation>
    <scope>NUCLEOTIDE SEQUENCE</scope>
    <source>
        <strain evidence="2">BazhouSP</strain>
    </source>
</reference>
<accession>A0AAD4MPS8</accession>
<evidence type="ECO:0000256" key="1">
    <source>
        <dbReference type="SAM" id="MobiDB-lite"/>
    </source>
</evidence>
<proteinExistence type="predicted"/>
<organism evidence="2 3">
    <name type="scientific">Ditylenchus destructor</name>
    <dbReference type="NCBI Taxonomy" id="166010"/>
    <lineage>
        <taxon>Eukaryota</taxon>
        <taxon>Metazoa</taxon>
        <taxon>Ecdysozoa</taxon>
        <taxon>Nematoda</taxon>
        <taxon>Chromadorea</taxon>
        <taxon>Rhabditida</taxon>
        <taxon>Tylenchina</taxon>
        <taxon>Tylenchomorpha</taxon>
        <taxon>Sphaerularioidea</taxon>
        <taxon>Anguinidae</taxon>
        <taxon>Anguininae</taxon>
        <taxon>Ditylenchus</taxon>
    </lineage>
</organism>
<feature type="compositionally biased region" description="Gly residues" evidence="1">
    <location>
        <begin position="37"/>
        <end position="89"/>
    </location>
</feature>
<protein>
    <recommendedName>
        <fullName evidence="4">Protein argonaute N-terminal domain-containing protein</fullName>
    </recommendedName>
</protein>
<name>A0AAD4MPS8_9BILA</name>
<evidence type="ECO:0008006" key="4">
    <source>
        <dbReference type="Google" id="ProtNLM"/>
    </source>
</evidence>
<dbReference type="Proteomes" id="UP001201812">
    <property type="component" value="Unassembled WGS sequence"/>
</dbReference>
<keyword evidence="3" id="KW-1185">Reference proteome</keyword>
<dbReference type="EMBL" id="JAKKPZ010000147">
    <property type="protein sequence ID" value="KAI1700367.1"/>
    <property type="molecule type" value="Genomic_DNA"/>
</dbReference>